<evidence type="ECO:0000256" key="1">
    <source>
        <dbReference type="SAM" id="Phobius"/>
    </source>
</evidence>
<accession>A0A7K3TEQ6</accession>
<name>A0A7K3TEQ6_9BIFI</name>
<evidence type="ECO:0000313" key="4">
    <source>
        <dbReference type="Proteomes" id="UP000469943"/>
    </source>
</evidence>
<dbReference type="Pfam" id="PF12158">
    <property type="entry name" value="DUF3592"/>
    <property type="match status" value="1"/>
</dbReference>
<dbReference type="InterPro" id="IPR021994">
    <property type="entry name" value="DUF3592"/>
</dbReference>
<feature type="transmembrane region" description="Helical" evidence="1">
    <location>
        <begin position="64"/>
        <end position="83"/>
    </location>
</feature>
<keyword evidence="1" id="KW-0472">Membrane</keyword>
<evidence type="ECO:0000313" key="3">
    <source>
        <dbReference type="EMBL" id="NEG72654.1"/>
    </source>
</evidence>
<dbReference type="Proteomes" id="UP000469943">
    <property type="component" value="Unassembled WGS sequence"/>
</dbReference>
<dbReference type="EMBL" id="WHZX01000012">
    <property type="protein sequence ID" value="NEG72654.1"/>
    <property type="molecule type" value="Genomic_DNA"/>
</dbReference>
<evidence type="ECO:0000259" key="2">
    <source>
        <dbReference type="Pfam" id="PF12158"/>
    </source>
</evidence>
<feature type="transmembrane region" description="Helical" evidence="1">
    <location>
        <begin position="218"/>
        <end position="243"/>
    </location>
</feature>
<feature type="transmembrane region" description="Helical" evidence="1">
    <location>
        <begin position="109"/>
        <end position="132"/>
    </location>
</feature>
<sequence>MIASMPTIIGIRETYGRDRAFAVPILHGAARYLRYRRTILPREFTAGSCWIRVPARSRWDNRTMIETVGAGAAVVAAMFGIAVSEGVDAARTVHVVAESDSSVSLGDPIMLIPALAPIIVGLLILIPCIRAFRERGDRHERCTAKVDGVVSEVLETSDNDGTLWSPVFSYTVDGREYSIESGTWSRPCKLHEGDHVTVLYDPFDPSDAWVKEDRGAPILLIAFAGAAVVDILAGGALLVAWVLNQQ</sequence>
<proteinExistence type="predicted"/>
<comment type="caution">
    <text evidence="3">The sequence shown here is derived from an EMBL/GenBank/DDBJ whole genome shotgun (WGS) entry which is preliminary data.</text>
</comment>
<organism evidence="3 4">
    <name type="scientific">Bifidobacterium ramosum</name>
    <dbReference type="NCBI Taxonomy" id="1798158"/>
    <lineage>
        <taxon>Bacteria</taxon>
        <taxon>Bacillati</taxon>
        <taxon>Actinomycetota</taxon>
        <taxon>Actinomycetes</taxon>
        <taxon>Bifidobacteriales</taxon>
        <taxon>Bifidobacteriaceae</taxon>
        <taxon>Bifidobacterium</taxon>
    </lineage>
</organism>
<dbReference type="OrthoDB" id="3239119at2"/>
<keyword evidence="1" id="KW-1133">Transmembrane helix</keyword>
<dbReference type="AlphaFoldDB" id="A0A7K3TEQ6"/>
<protein>
    <submittedName>
        <fullName evidence="3">DUF3592 domain-containing protein</fullName>
    </submittedName>
</protein>
<keyword evidence="1" id="KW-0812">Transmembrane</keyword>
<gene>
    <name evidence="3" type="ORF">GFD24_10660</name>
</gene>
<feature type="domain" description="DUF3592" evidence="2">
    <location>
        <begin position="147"/>
        <end position="213"/>
    </location>
</feature>
<reference evidence="3 4" key="1">
    <citation type="submission" date="2019-10" db="EMBL/GenBank/DDBJ databases">
        <title>Bifidobacterium from non-human primates.</title>
        <authorList>
            <person name="Modesto M."/>
        </authorList>
    </citation>
    <scope>NUCLEOTIDE SEQUENCE [LARGE SCALE GENOMIC DNA]</scope>
    <source>
        <strain evidence="3 4">TREM</strain>
    </source>
</reference>